<evidence type="ECO:0000256" key="7">
    <source>
        <dbReference type="ARBA" id="ARBA00023180"/>
    </source>
</evidence>
<dbReference type="InterPro" id="IPR003961">
    <property type="entry name" value="FN3_dom"/>
</dbReference>
<dbReference type="InterPro" id="IPR013783">
    <property type="entry name" value="Ig-like_fold"/>
</dbReference>
<evidence type="ECO:0000256" key="1">
    <source>
        <dbReference type="ARBA" id="ARBA00004479"/>
    </source>
</evidence>
<evidence type="ECO:0000259" key="10">
    <source>
        <dbReference type="PROSITE" id="PS50853"/>
    </source>
</evidence>
<dbReference type="InterPro" id="IPR036116">
    <property type="entry name" value="FN3_sf"/>
</dbReference>
<dbReference type="AlphaFoldDB" id="A0A2I0MLL5"/>
<dbReference type="GO" id="GO:0004896">
    <property type="term" value="F:cytokine receptor activity"/>
    <property type="evidence" value="ECO:0007669"/>
    <property type="project" value="InterPro"/>
</dbReference>
<dbReference type="CDD" id="cd00063">
    <property type="entry name" value="FN3"/>
    <property type="match status" value="1"/>
</dbReference>
<dbReference type="Pfam" id="PF09240">
    <property type="entry name" value="IL6Ra-bind"/>
    <property type="match status" value="1"/>
</dbReference>
<dbReference type="Proteomes" id="UP000053872">
    <property type="component" value="Unassembled WGS sequence"/>
</dbReference>
<comment type="subcellular location">
    <subcellularLocation>
        <location evidence="1">Membrane</location>
        <topology evidence="1">Single-pass type I membrane protein</topology>
    </subcellularLocation>
</comment>
<dbReference type="OrthoDB" id="9835959at2759"/>
<keyword evidence="5 8" id="KW-0472">Membrane</keyword>
<dbReference type="SUPFAM" id="SSF49265">
    <property type="entry name" value="Fibronectin type III"/>
    <property type="match status" value="2"/>
</dbReference>
<dbReference type="PANTHER" id="PTHR23037:SF46">
    <property type="entry name" value="INTERLEUKIN 5 RECEPTOR SUBUNIT ALPHA"/>
    <property type="match status" value="1"/>
</dbReference>
<evidence type="ECO:0000313" key="11">
    <source>
        <dbReference type="EMBL" id="PKK30574.1"/>
    </source>
</evidence>
<protein>
    <submittedName>
        <fullName evidence="11">Granulocyte-macrophage colony-stimulating factor receptor subunit alpha</fullName>
    </submittedName>
</protein>
<dbReference type="InterPro" id="IPR003532">
    <property type="entry name" value="Short_hematopoietin_rcpt_2_CS"/>
</dbReference>
<dbReference type="PROSITE" id="PS50853">
    <property type="entry name" value="FN3"/>
    <property type="match status" value="1"/>
</dbReference>
<dbReference type="InterPro" id="IPR040907">
    <property type="entry name" value="IL3Ra_N"/>
</dbReference>
<dbReference type="Pfam" id="PF18611">
    <property type="entry name" value="IL3Ra_N"/>
    <property type="match status" value="1"/>
</dbReference>
<dbReference type="PROSITE" id="PS01356">
    <property type="entry name" value="HEMATOPO_REC_S_F2"/>
    <property type="match status" value="1"/>
</dbReference>
<feature type="transmembrane region" description="Helical" evidence="8">
    <location>
        <begin position="324"/>
        <end position="348"/>
    </location>
</feature>
<accession>A0A2I0MLL5</accession>
<keyword evidence="12" id="KW-1185">Reference proteome</keyword>
<evidence type="ECO:0000313" key="12">
    <source>
        <dbReference type="Proteomes" id="UP000053872"/>
    </source>
</evidence>
<dbReference type="PANTHER" id="PTHR23037">
    <property type="entry name" value="CYTOKINE RECEPTOR"/>
    <property type="match status" value="1"/>
</dbReference>
<proteinExistence type="predicted"/>
<feature type="chain" id="PRO_5014196051" evidence="9">
    <location>
        <begin position="24"/>
        <end position="399"/>
    </location>
</feature>
<dbReference type="InParanoid" id="A0A2I0MLL5"/>
<evidence type="ECO:0000256" key="5">
    <source>
        <dbReference type="ARBA" id="ARBA00023136"/>
    </source>
</evidence>
<dbReference type="FunFam" id="2.60.40.10:FF:001087">
    <property type="entry name" value="Colony stimulating factor 2 receptor alpha subunit"/>
    <property type="match status" value="1"/>
</dbReference>
<feature type="signal peptide" evidence="9">
    <location>
        <begin position="1"/>
        <end position="23"/>
    </location>
</feature>
<feature type="domain" description="Fibronectin type-III" evidence="10">
    <location>
        <begin position="220"/>
        <end position="321"/>
    </location>
</feature>
<reference evidence="11 12" key="1">
    <citation type="journal article" date="2013" name="Science">
        <title>Genomic diversity and evolution of the head crest in the rock pigeon.</title>
        <authorList>
            <person name="Shapiro M.D."/>
            <person name="Kronenberg Z."/>
            <person name="Li C."/>
            <person name="Domyan E.T."/>
            <person name="Pan H."/>
            <person name="Campbell M."/>
            <person name="Tan H."/>
            <person name="Huff C.D."/>
            <person name="Hu H."/>
            <person name="Vickrey A.I."/>
            <person name="Nielsen S.C."/>
            <person name="Stringham S.A."/>
            <person name="Hu H."/>
            <person name="Willerslev E."/>
            <person name="Gilbert M.T."/>
            <person name="Yandell M."/>
            <person name="Zhang G."/>
            <person name="Wang J."/>
        </authorList>
    </citation>
    <scope>NUCLEOTIDE SEQUENCE [LARGE SCALE GENOMIC DNA]</scope>
    <source>
        <tissue evidence="11">Blood</tissue>
    </source>
</reference>
<dbReference type="Gene3D" id="2.60.40.10">
    <property type="entry name" value="Immunoglobulins"/>
    <property type="match status" value="2"/>
</dbReference>
<keyword evidence="6 11" id="KW-0675">Receptor</keyword>
<evidence type="ECO:0000256" key="3">
    <source>
        <dbReference type="ARBA" id="ARBA00022729"/>
    </source>
</evidence>
<organism evidence="11 12">
    <name type="scientific">Columba livia</name>
    <name type="common">Rock dove</name>
    <dbReference type="NCBI Taxonomy" id="8932"/>
    <lineage>
        <taxon>Eukaryota</taxon>
        <taxon>Metazoa</taxon>
        <taxon>Chordata</taxon>
        <taxon>Craniata</taxon>
        <taxon>Vertebrata</taxon>
        <taxon>Euteleostomi</taxon>
        <taxon>Archelosauria</taxon>
        <taxon>Archosauria</taxon>
        <taxon>Dinosauria</taxon>
        <taxon>Saurischia</taxon>
        <taxon>Theropoda</taxon>
        <taxon>Coelurosauria</taxon>
        <taxon>Aves</taxon>
        <taxon>Neognathae</taxon>
        <taxon>Neoaves</taxon>
        <taxon>Columbimorphae</taxon>
        <taxon>Columbiformes</taxon>
        <taxon>Columbidae</taxon>
        <taxon>Columba</taxon>
    </lineage>
</organism>
<evidence type="ECO:0000256" key="4">
    <source>
        <dbReference type="ARBA" id="ARBA00022989"/>
    </source>
</evidence>
<dbReference type="KEGG" id="clv:102094408"/>
<comment type="caution">
    <text evidence="11">The sequence shown here is derived from an EMBL/GenBank/DDBJ whole genome shotgun (WGS) entry which is preliminary data.</text>
</comment>
<dbReference type="GO" id="GO:0009897">
    <property type="term" value="C:external side of plasma membrane"/>
    <property type="evidence" value="ECO:0007669"/>
    <property type="project" value="TreeGrafter"/>
</dbReference>
<evidence type="ECO:0000256" key="9">
    <source>
        <dbReference type="SAM" id="SignalP"/>
    </source>
</evidence>
<dbReference type="InterPro" id="IPR015321">
    <property type="entry name" value="TypeI_recpt_CBD"/>
</dbReference>
<dbReference type="Pfam" id="PF00041">
    <property type="entry name" value="fn3"/>
    <property type="match status" value="1"/>
</dbReference>
<keyword evidence="2 8" id="KW-0812">Transmembrane</keyword>
<keyword evidence="3 9" id="KW-0732">Signal</keyword>
<keyword evidence="4 8" id="KW-1133">Transmembrane helix</keyword>
<keyword evidence="7" id="KW-0325">Glycoprotein</keyword>
<evidence type="ECO:0000256" key="2">
    <source>
        <dbReference type="ARBA" id="ARBA00022692"/>
    </source>
</evidence>
<evidence type="ECO:0000256" key="8">
    <source>
        <dbReference type="SAM" id="Phobius"/>
    </source>
</evidence>
<evidence type="ECO:0000256" key="6">
    <source>
        <dbReference type="ARBA" id="ARBA00023170"/>
    </source>
</evidence>
<sequence>MFDTLGLICIIWWCMMLFQALHADIQCMGSEAQESPITNVNMNWRKMELSWESSKNFSNYKCTIVDVTDVESEGNSPLCSFPVELYMPRHKGVFFIIEVANTNISKDCRFIPGGMNRSAIENFSCVIYNVSLMNCTWQAGRDAPGDTQYFLYWQNSRDDDETECELYVKDENGRNMGCKFKNVSIVTEKSYFLVNGSSKVSRIQFYDEYIQLYKIEILTPPSKVTANCTKDPAGCIITWQPPFTSHVENKNCFQYEVSIQNKDKPTEGKKDTPVTVNNNTYEFQNYNEKKEYILKIRARGKNCLVNSSWGEWSEPIEFGQGKDYFIFATLFLIALGTISVTLLPYCLFKRYCSFKSLFSPIPQPRDKFNASNDEDTQTEYVHQPKKSCTEEITMVEEMT</sequence>
<dbReference type="STRING" id="8932.A0A2I0MLL5"/>
<gene>
    <name evidence="11" type="ORF">A306_00003785</name>
</gene>
<dbReference type="EMBL" id="AKCR02000007">
    <property type="protein sequence ID" value="PKK30574.1"/>
    <property type="molecule type" value="Genomic_DNA"/>
</dbReference>
<name>A0A2I0MLL5_COLLI</name>